<sequence>MSEQQNSTPSSTRQGATVQAAPPLAGHKRKANPQLQGRPAGGIHFTEPRKSRKIHELMDVSMGQSASEAEAERTKDESKKEEEQKAKEALEKEKKDFFDGWTSEMQITDSPGTIRFPKQSYGRYTPFADWMRHAKDSRNLGEELFQAAKAKKPWVWLQVYKHPTPGKAQLDMLVAALGRIQILETVEGFQANHYTLCAGVKASGKYYPSIAAICEDEAARKRLMMVGNFAYHTESDEIGVFVQGSLQIGTSITVDLHNAPPDPAVVLLGCYKIFGHVILWSKAKPDALEPVEFKYGKVTRATPKGSRDDPRTDVWRISFKFDSKKLKGWTYPKSAGMYGARGEIAIQRAPWCENCLAYAHDRKHCEWWRDAQLTSNKAKPKDFIEMKWTEHKSFAAEAKKLAELGSQIMGPVQTAGSEQS</sequence>
<feature type="compositionally biased region" description="Polar residues" evidence="1">
    <location>
        <begin position="1"/>
        <end position="17"/>
    </location>
</feature>
<keyword evidence="3" id="KW-1185">Reference proteome</keyword>
<dbReference type="OrthoDB" id="10292324at2759"/>
<reference evidence="2 3" key="1">
    <citation type="submission" date="2014-04" db="EMBL/GenBank/DDBJ databases">
        <authorList>
            <consortium name="DOE Joint Genome Institute"/>
            <person name="Kuo A."/>
            <person name="Girlanda M."/>
            <person name="Perotto S."/>
            <person name="Kohler A."/>
            <person name="Nagy L.G."/>
            <person name="Floudas D."/>
            <person name="Copeland A."/>
            <person name="Barry K.W."/>
            <person name="Cichocki N."/>
            <person name="Veneault-Fourrey C."/>
            <person name="LaButti K."/>
            <person name="Lindquist E.A."/>
            <person name="Lipzen A."/>
            <person name="Lundell T."/>
            <person name="Morin E."/>
            <person name="Murat C."/>
            <person name="Sun H."/>
            <person name="Tunlid A."/>
            <person name="Henrissat B."/>
            <person name="Grigoriev I.V."/>
            <person name="Hibbett D.S."/>
            <person name="Martin F."/>
            <person name="Nordberg H.P."/>
            <person name="Cantor M.N."/>
            <person name="Hua S.X."/>
        </authorList>
    </citation>
    <scope>NUCLEOTIDE SEQUENCE [LARGE SCALE GENOMIC DNA]</scope>
    <source>
        <strain evidence="2 3">MUT 4182</strain>
    </source>
</reference>
<gene>
    <name evidence="2" type="ORF">M407DRAFT_17740</name>
</gene>
<evidence type="ECO:0000313" key="3">
    <source>
        <dbReference type="Proteomes" id="UP000054248"/>
    </source>
</evidence>
<feature type="compositionally biased region" description="Basic and acidic residues" evidence="1">
    <location>
        <begin position="46"/>
        <end position="58"/>
    </location>
</feature>
<organism evidence="2 3">
    <name type="scientific">Tulasnella calospora MUT 4182</name>
    <dbReference type="NCBI Taxonomy" id="1051891"/>
    <lineage>
        <taxon>Eukaryota</taxon>
        <taxon>Fungi</taxon>
        <taxon>Dikarya</taxon>
        <taxon>Basidiomycota</taxon>
        <taxon>Agaricomycotina</taxon>
        <taxon>Agaricomycetes</taxon>
        <taxon>Cantharellales</taxon>
        <taxon>Tulasnellaceae</taxon>
        <taxon>Tulasnella</taxon>
    </lineage>
</organism>
<protein>
    <submittedName>
        <fullName evidence="2">Uncharacterized protein</fullName>
    </submittedName>
</protein>
<proteinExistence type="predicted"/>
<reference evidence="3" key="2">
    <citation type="submission" date="2015-01" db="EMBL/GenBank/DDBJ databases">
        <title>Evolutionary Origins and Diversification of the Mycorrhizal Mutualists.</title>
        <authorList>
            <consortium name="DOE Joint Genome Institute"/>
            <consortium name="Mycorrhizal Genomics Consortium"/>
            <person name="Kohler A."/>
            <person name="Kuo A."/>
            <person name="Nagy L.G."/>
            <person name="Floudas D."/>
            <person name="Copeland A."/>
            <person name="Barry K.W."/>
            <person name="Cichocki N."/>
            <person name="Veneault-Fourrey C."/>
            <person name="LaButti K."/>
            <person name="Lindquist E.A."/>
            <person name="Lipzen A."/>
            <person name="Lundell T."/>
            <person name="Morin E."/>
            <person name="Murat C."/>
            <person name="Riley R."/>
            <person name="Ohm R."/>
            <person name="Sun H."/>
            <person name="Tunlid A."/>
            <person name="Henrissat B."/>
            <person name="Grigoriev I.V."/>
            <person name="Hibbett D.S."/>
            <person name="Martin F."/>
        </authorList>
    </citation>
    <scope>NUCLEOTIDE SEQUENCE [LARGE SCALE GENOMIC DNA]</scope>
    <source>
        <strain evidence="3">MUT 4182</strain>
    </source>
</reference>
<feature type="compositionally biased region" description="Basic and acidic residues" evidence="1">
    <location>
        <begin position="70"/>
        <end position="89"/>
    </location>
</feature>
<dbReference type="AlphaFoldDB" id="A0A0C3QLA0"/>
<feature type="region of interest" description="Disordered" evidence="1">
    <location>
        <begin position="1"/>
        <end position="89"/>
    </location>
</feature>
<evidence type="ECO:0000256" key="1">
    <source>
        <dbReference type="SAM" id="MobiDB-lite"/>
    </source>
</evidence>
<evidence type="ECO:0000313" key="2">
    <source>
        <dbReference type="EMBL" id="KIO33485.1"/>
    </source>
</evidence>
<dbReference type="EMBL" id="KN822948">
    <property type="protein sequence ID" value="KIO33485.1"/>
    <property type="molecule type" value="Genomic_DNA"/>
</dbReference>
<dbReference type="Proteomes" id="UP000054248">
    <property type="component" value="Unassembled WGS sequence"/>
</dbReference>
<name>A0A0C3QLA0_9AGAM</name>
<dbReference type="HOGENOM" id="CLU_654159_0_0_1"/>
<accession>A0A0C3QLA0</accession>